<evidence type="ECO:0000313" key="26">
    <source>
        <dbReference type="EMBL" id="PFH32716.1"/>
    </source>
</evidence>
<feature type="region of interest" description="Disordered" evidence="24">
    <location>
        <begin position="981"/>
        <end position="1100"/>
    </location>
</feature>
<gene>
    <name evidence="26" type="ORF">BESB_013280</name>
</gene>
<keyword evidence="14" id="KW-0460">Magnesium</keyword>
<feature type="region of interest" description="Disordered" evidence="24">
    <location>
        <begin position="842"/>
        <end position="866"/>
    </location>
</feature>
<evidence type="ECO:0000313" key="27">
    <source>
        <dbReference type="Proteomes" id="UP000224006"/>
    </source>
</evidence>
<dbReference type="GO" id="GO:0051301">
    <property type="term" value="P:cell division"/>
    <property type="evidence" value="ECO:0007669"/>
    <property type="project" value="UniProtKB-KW"/>
</dbReference>
<feature type="region of interest" description="Disordered" evidence="24">
    <location>
        <begin position="301"/>
        <end position="391"/>
    </location>
</feature>
<evidence type="ECO:0000256" key="17">
    <source>
        <dbReference type="ARBA" id="ARBA00039612"/>
    </source>
</evidence>
<dbReference type="InterPro" id="IPR000719">
    <property type="entry name" value="Prot_kinase_dom"/>
</dbReference>
<evidence type="ECO:0000256" key="19">
    <source>
        <dbReference type="ARBA" id="ARBA00042858"/>
    </source>
</evidence>
<dbReference type="PROSITE" id="PS50011">
    <property type="entry name" value="PROTEIN_KINASE_DOM"/>
    <property type="match status" value="1"/>
</dbReference>
<feature type="compositionally biased region" description="Polar residues" evidence="24">
    <location>
        <begin position="931"/>
        <end position="950"/>
    </location>
</feature>
<dbReference type="KEGG" id="bbes:BESB_013280"/>
<dbReference type="EC" id="2.7.11.23" evidence="4"/>
<feature type="region of interest" description="Disordered" evidence="24">
    <location>
        <begin position="789"/>
        <end position="809"/>
    </location>
</feature>
<keyword evidence="9" id="KW-0479">Metal-binding</keyword>
<feature type="region of interest" description="Disordered" evidence="24">
    <location>
        <begin position="895"/>
        <end position="955"/>
    </location>
</feature>
<dbReference type="PROSITE" id="PS00107">
    <property type="entry name" value="PROTEIN_KINASE_ATP"/>
    <property type="match status" value="1"/>
</dbReference>
<dbReference type="GO" id="GO:0004693">
    <property type="term" value="F:cyclin-dependent protein serine/threonine kinase activity"/>
    <property type="evidence" value="ECO:0007669"/>
    <property type="project" value="UniProtKB-EC"/>
</dbReference>
<keyword evidence="27" id="KW-1185">Reference proteome</keyword>
<dbReference type="VEuPathDB" id="ToxoDB:BESB_013280"/>
<dbReference type="InterPro" id="IPR011009">
    <property type="entry name" value="Kinase-like_dom_sf"/>
</dbReference>
<evidence type="ECO:0000256" key="11">
    <source>
        <dbReference type="ARBA" id="ARBA00022776"/>
    </source>
</evidence>
<evidence type="ECO:0000256" key="13">
    <source>
        <dbReference type="ARBA" id="ARBA00022840"/>
    </source>
</evidence>
<evidence type="ECO:0000256" key="21">
    <source>
        <dbReference type="ARBA" id="ARBA00048367"/>
    </source>
</evidence>
<comment type="catalytic activity">
    <reaction evidence="21">
        <text>L-seryl-[protein] + ATP = O-phospho-L-seryl-[protein] + ADP + H(+)</text>
        <dbReference type="Rhea" id="RHEA:17989"/>
        <dbReference type="Rhea" id="RHEA-COMP:9863"/>
        <dbReference type="Rhea" id="RHEA-COMP:11604"/>
        <dbReference type="ChEBI" id="CHEBI:15378"/>
        <dbReference type="ChEBI" id="CHEBI:29999"/>
        <dbReference type="ChEBI" id="CHEBI:30616"/>
        <dbReference type="ChEBI" id="CHEBI:83421"/>
        <dbReference type="ChEBI" id="CHEBI:456216"/>
        <dbReference type="EC" id="2.7.11.22"/>
    </reaction>
</comment>
<dbReference type="GO" id="GO:0005634">
    <property type="term" value="C:nucleus"/>
    <property type="evidence" value="ECO:0007669"/>
    <property type="project" value="TreeGrafter"/>
</dbReference>
<evidence type="ECO:0000256" key="9">
    <source>
        <dbReference type="ARBA" id="ARBA00022723"/>
    </source>
</evidence>
<evidence type="ECO:0000256" key="18">
    <source>
        <dbReference type="ARBA" id="ARBA00041902"/>
    </source>
</evidence>
<evidence type="ECO:0000256" key="10">
    <source>
        <dbReference type="ARBA" id="ARBA00022741"/>
    </source>
</evidence>
<feature type="domain" description="Protein kinase" evidence="25">
    <location>
        <begin position="519"/>
        <end position="1310"/>
    </location>
</feature>
<evidence type="ECO:0000259" key="25">
    <source>
        <dbReference type="PROSITE" id="PS50011"/>
    </source>
</evidence>
<feature type="compositionally biased region" description="Basic and acidic residues" evidence="24">
    <location>
        <begin position="1209"/>
        <end position="1225"/>
    </location>
</feature>
<evidence type="ECO:0000256" key="7">
    <source>
        <dbReference type="ARBA" id="ARBA00022618"/>
    </source>
</evidence>
<evidence type="ECO:0000256" key="14">
    <source>
        <dbReference type="ARBA" id="ARBA00022842"/>
    </source>
</evidence>
<feature type="compositionally biased region" description="Basic and acidic residues" evidence="24">
    <location>
        <begin position="1055"/>
        <end position="1067"/>
    </location>
</feature>
<dbReference type="PROSITE" id="PS00108">
    <property type="entry name" value="PROTEIN_KINASE_ST"/>
    <property type="match status" value="1"/>
</dbReference>
<feature type="region of interest" description="Disordered" evidence="24">
    <location>
        <begin position="156"/>
        <end position="196"/>
    </location>
</feature>
<feature type="binding site" evidence="23">
    <location>
        <position position="548"/>
    </location>
    <ligand>
        <name>ATP</name>
        <dbReference type="ChEBI" id="CHEBI:30616"/>
    </ligand>
</feature>
<feature type="compositionally biased region" description="Low complexity" evidence="24">
    <location>
        <begin position="685"/>
        <end position="698"/>
    </location>
</feature>
<sequence>MVRARPPAARLVLRETDNGRYLAHGDSRRVHADESRIPASLGSTNSPKKREVGTYSCPAPRSAEGLTLGNPRKRPPQPQSTAVQEPEQSDHQEGSMESRLISLPPRGFGAISSKRAKTTEVQEKLATAQNGSEVASDLSGVSVTSACLRTDGGTALKSSEGTCGGPVGPSLPFNKRRGFKDRQAQHQESPSKGQGMTVVNGNPGGFTGQGGGPAGRCCEKKREAMEGSCAKPESNVSHLSAFDCKTEATGVSPCSYHTKAAAGNGNGVAAIKASGKDAGSAGGESTTDKVGQRAADVFGGVPKGISGMPTSSADPPGVHGEARRRPGAGGVSHRKGVSKSGDTIQTNRSGGGGANGRVSNGKDKIVVGGFGTRQVPSASRAEPTEGKPARSCVRTGIKNTRSVSSASASTVDGGVNKRPAHANVRIAIDGFHPASCEDSHLASSLNACSSFGRGASRASHASRPPAAALAVNGCSGLLSDCVAPQQAFGKEKREGGAFRKPQEKIVRLCDRDEDIWNEWEGVRLLGEGVYGRVYLVRHKDTGEERAFKRMYLQSSRHAIDDESVAGGGVPAVVQREVASLKALRGSPNVIRLDQVFVGCRRVYLSFPVIHGGSLTELMRRYACWQEHLLCSHQAQEHNHISPHRLFLQEHGDQDAVYEYKSESSSANKQEKNEEDVAFPSDHESASSSFGLSPSSAKSVGTRKHVSFPPPFSYPDMPPCGLPLALCKTITQAILRGVAACHEHRIAHRDLKPDNILVEWVPQHPPCPPPPPPSPVASDRLYDEAFPCDASEEEDDDIGEAEKGNDGIHEPRVHLNCRTKAAELAAAAAARLQIGLLKAEKHVAEQGSEESGSQTGRKKEVGEEVDASAVPCDTLVEKRKTGVVKGGSHHVKSACDKGIPIVSVPGGSNQDHKHAHKESSTDSSQKGEAESKTSSQGTSEDDGSVNTSQTEAPAPYPPLATQLVIADFGLARTLPFYISSSIMPDQPLSATSTTSTAIEKSRSSLKQTKDVSQKRTTAQRERKPPQKSSTGAAASSRVAGGCSAESPSGALHRERKRLETSRNAHDDGEGNSLAKKGRDPGTDHSVTSESDLQSDGDDKATGRASFCLSPEIITLNYRPLDVLLGSSSYSLCVDVWSAGCILMELLTGTELIDGCSEFQCIMAIMRLFGNPWRRAEKRGDAGSAQAIQESLTHRNSPAERSTGCGAKSAGDGKRNEGKGDSREQGSQREPNTARPERSRPATLTRSSEWKFWSEALPAFEGEERPLERILIENGRLDAIADPHLLDLASKLLEVMPDKRITAKDALKHPFFDNIRIEDEL</sequence>
<comment type="subunit">
    <text evidence="16">May form a complex composed of at least the catalytic subunit CRK2 and a cyclin.</text>
</comment>
<organism evidence="26 27">
    <name type="scientific">Besnoitia besnoiti</name>
    <name type="common">Apicomplexan protozoan</name>
    <dbReference type="NCBI Taxonomy" id="94643"/>
    <lineage>
        <taxon>Eukaryota</taxon>
        <taxon>Sar</taxon>
        <taxon>Alveolata</taxon>
        <taxon>Apicomplexa</taxon>
        <taxon>Conoidasida</taxon>
        <taxon>Coccidia</taxon>
        <taxon>Eucoccidiorida</taxon>
        <taxon>Eimeriorina</taxon>
        <taxon>Sarcocystidae</taxon>
        <taxon>Besnoitia</taxon>
    </lineage>
</organism>
<comment type="similarity">
    <text evidence="3">Belongs to the protein kinase superfamily. CMGC Ser/Thr protein kinase family. CDC2/CDKX subfamily.</text>
</comment>
<dbReference type="RefSeq" id="XP_029216725.1">
    <property type="nucleotide sequence ID" value="XM_029360058.1"/>
</dbReference>
<evidence type="ECO:0000256" key="6">
    <source>
        <dbReference type="ARBA" id="ARBA00022527"/>
    </source>
</evidence>
<keyword evidence="15" id="KW-0131">Cell cycle</keyword>
<keyword evidence="7" id="KW-0132">Cell division</keyword>
<dbReference type="EC" id="2.7.11.22" evidence="5"/>
<dbReference type="PANTHER" id="PTHR24056:SF46">
    <property type="entry name" value="CYCLIN-DEPENDENT KINASE 5"/>
    <property type="match status" value="1"/>
</dbReference>
<dbReference type="InterPro" id="IPR008271">
    <property type="entry name" value="Ser/Thr_kinase_AS"/>
</dbReference>
<dbReference type="STRING" id="94643.A0A2A9M9V6"/>
<feature type="compositionally biased region" description="Basic and acidic residues" evidence="24">
    <location>
        <begin position="916"/>
        <end position="930"/>
    </location>
</feature>
<protein>
    <recommendedName>
        <fullName evidence="17">Cyclin-dependent kinase 2 homolog</fullName>
        <ecNumber evidence="5">2.7.11.22</ecNumber>
        <ecNumber evidence="4">2.7.11.23</ecNumber>
    </recommendedName>
    <alternativeName>
        <fullName evidence="18">Cell division control protein 2 homolog</fullName>
    </alternativeName>
    <alternativeName>
        <fullName evidence="19">cdc2-related kinase 2</fullName>
    </alternativeName>
</protein>
<dbReference type="OrthoDB" id="330850at2759"/>
<feature type="compositionally biased region" description="Polar residues" evidence="24">
    <location>
        <begin position="186"/>
        <end position="196"/>
    </location>
</feature>
<name>A0A2A9M9V6_BESBE</name>
<evidence type="ECO:0000256" key="23">
    <source>
        <dbReference type="PROSITE-ProRule" id="PRU10141"/>
    </source>
</evidence>
<dbReference type="SUPFAM" id="SSF56112">
    <property type="entry name" value="Protein kinase-like (PK-like)"/>
    <property type="match status" value="1"/>
</dbReference>
<dbReference type="InterPro" id="IPR017441">
    <property type="entry name" value="Protein_kinase_ATP_BS"/>
</dbReference>
<reference evidence="26 27" key="1">
    <citation type="submission" date="2017-09" db="EMBL/GenBank/DDBJ databases">
        <title>Genome sequencing of Besnoitia besnoiti strain Bb-Ger1.</title>
        <authorList>
            <person name="Schares G."/>
            <person name="Venepally P."/>
            <person name="Lorenzi H.A."/>
        </authorList>
    </citation>
    <scope>NUCLEOTIDE SEQUENCE [LARGE SCALE GENOMIC DNA]</scope>
    <source>
        <strain evidence="26 27">Bb-Ger1</strain>
    </source>
</reference>
<dbReference type="GO" id="GO:0005524">
    <property type="term" value="F:ATP binding"/>
    <property type="evidence" value="ECO:0007669"/>
    <property type="project" value="UniProtKB-UniRule"/>
</dbReference>
<comment type="caution">
    <text evidence="26">The sequence shown here is derived from an EMBL/GenBank/DDBJ whole genome shotgun (WGS) entry which is preliminary data.</text>
</comment>
<feature type="region of interest" description="Disordered" evidence="24">
    <location>
        <begin position="658"/>
        <end position="702"/>
    </location>
</feature>
<dbReference type="Gene3D" id="1.10.510.10">
    <property type="entry name" value="Transferase(Phosphotransferase) domain 1"/>
    <property type="match status" value="3"/>
</dbReference>
<keyword evidence="12 26" id="KW-0418">Kinase</keyword>
<keyword evidence="11" id="KW-0498">Mitosis</keyword>
<feature type="compositionally biased region" description="Polar residues" evidence="24">
    <location>
        <begin position="1083"/>
        <end position="1092"/>
    </location>
</feature>
<evidence type="ECO:0000256" key="15">
    <source>
        <dbReference type="ARBA" id="ARBA00023306"/>
    </source>
</evidence>
<keyword evidence="6" id="KW-0723">Serine/threonine-protein kinase</keyword>
<dbReference type="Pfam" id="PF00069">
    <property type="entry name" value="Pkinase"/>
    <property type="match status" value="3"/>
</dbReference>
<feature type="compositionally biased region" description="Basic and acidic residues" evidence="24">
    <location>
        <begin position="799"/>
        <end position="809"/>
    </location>
</feature>
<evidence type="ECO:0000256" key="4">
    <source>
        <dbReference type="ARBA" id="ARBA00012409"/>
    </source>
</evidence>
<evidence type="ECO:0000256" key="16">
    <source>
        <dbReference type="ARBA" id="ARBA00038543"/>
    </source>
</evidence>
<comment type="subcellular location">
    <subcellularLocation>
        <location evidence="2">Cytoplasm</location>
    </subcellularLocation>
</comment>
<feature type="region of interest" description="Disordered" evidence="24">
    <location>
        <begin position="1178"/>
        <end position="1243"/>
    </location>
</feature>
<dbReference type="InterPro" id="IPR050108">
    <property type="entry name" value="CDK"/>
</dbReference>
<evidence type="ECO:0000256" key="1">
    <source>
        <dbReference type="ARBA" id="ARBA00001946"/>
    </source>
</evidence>
<feature type="compositionally biased region" description="Basic and acidic residues" evidence="24">
    <location>
        <begin position="998"/>
        <end position="1023"/>
    </location>
</feature>
<accession>A0A2A9M9V6</accession>
<dbReference type="GO" id="GO:0005737">
    <property type="term" value="C:cytoplasm"/>
    <property type="evidence" value="ECO:0007669"/>
    <property type="project" value="UniProtKB-SubCell"/>
</dbReference>
<comment type="catalytic activity">
    <reaction evidence="20">
        <text>L-threonyl-[protein] + ATP = O-phospho-L-threonyl-[protein] + ADP + H(+)</text>
        <dbReference type="Rhea" id="RHEA:46608"/>
        <dbReference type="Rhea" id="RHEA-COMP:11060"/>
        <dbReference type="Rhea" id="RHEA-COMP:11605"/>
        <dbReference type="ChEBI" id="CHEBI:15378"/>
        <dbReference type="ChEBI" id="CHEBI:30013"/>
        <dbReference type="ChEBI" id="CHEBI:30616"/>
        <dbReference type="ChEBI" id="CHEBI:61977"/>
        <dbReference type="ChEBI" id="CHEBI:456216"/>
        <dbReference type="EC" id="2.7.11.22"/>
    </reaction>
</comment>
<dbReference type="Proteomes" id="UP000224006">
    <property type="component" value="Chromosome IX"/>
</dbReference>
<keyword evidence="10 23" id="KW-0547">Nucleotide-binding</keyword>
<dbReference type="PANTHER" id="PTHR24056">
    <property type="entry name" value="CELL DIVISION PROTEIN KINASE"/>
    <property type="match status" value="1"/>
</dbReference>
<evidence type="ECO:0000256" key="8">
    <source>
        <dbReference type="ARBA" id="ARBA00022679"/>
    </source>
</evidence>
<keyword evidence="8" id="KW-0808">Transferase</keyword>
<feature type="compositionally biased region" description="Polar residues" evidence="24">
    <location>
        <begin position="1184"/>
        <end position="1198"/>
    </location>
</feature>
<comment type="catalytic activity">
    <reaction evidence="22">
        <text>[DNA-directed RNA polymerase] + ATP = phospho-[DNA-directed RNA polymerase] + ADP + H(+)</text>
        <dbReference type="Rhea" id="RHEA:10216"/>
        <dbReference type="Rhea" id="RHEA-COMP:11321"/>
        <dbReference type="Rhea" id="RHEA-COMP:11322"/>
        <dbReference type="ChEBI" id="CHEBI:15378"/>
        <dbReference type="ChEBI" id="CHEBI:30616"/>
        <dbReference type="ChEBI" id="CHEBI:43176"/>
        <dbReference type="ChEBI" id="CHEBI:68546"/>
        <dbReference type="ChEBI" id="CHEBI:456216"/>
        <dbReference type="EC" id="2.7.11.23"/>
    </reaction>
</comment>
<evidence type="ECO:0000256" key="12">
    <source>
        <dbReference type="ARBA" id="ARBA00022777"/>
    </source>
</evidence>
<comment type="cofactor">
    <cofactor evidence="1">
        <name>Mg(2+)</name>
        <dbReference type="ChEBI" id="CHEBI:18420"/>
    </cofactor>
</comment>
<feature type="compositionally biased region" description="Acidic residues" evidence="24">
    <location>
        <begin position="789"/>
        <end position="798"/>
    </location>
</feature>
<evidence type="ECO:0000256" key="24">
    <source>
        <dbReference type="SAM" id="MobiDB-lite"/>
    </source>
</evidence>
<evidence type="ECO:0000256" key="5">
    <source>
        <dbReference type="ARBA" id="ARBA00012425"/>
    </source>
</evidence>
<dbReference type="GO" id="GO:0008353">
    <property type="term" value="F:RNA polymerase II CTD heptapeptide repeat kinase activity"/>
    <property type="evidence" value="ECO:0007669"/>
    <property type="project" value="UniProtKB-EC"/>
</dbReference>
<evidence type="ECO:0000256" key="2">
    <source>
        <dbReference type="ARBA" id="ARBA00004496"/>
    </source>
</evidence>
<keyword evidence="13 23" id="KW-0067">ATP-binding</keyword>
<dbReference type="EMBL" id="NWUJ01000010">
    <property type="protein sequence ID" value="PFH32716.1"/>
    <property type="molecule type" value="Genomic_DNA"/>
</dbReference>
<evidence type="ECO:0000256" key="22">
    <source>
        <dbReference type="ARBA" id="ARBA00049280"/>
    </source>
</evidence>
<dbReference type="GO" id="GO:0046872">
    <property type="term" value="F:metal ion binding"/>
    <property type="evidence" value="ECO:0007669"/>
    <property type="project" value="UniProtKB-KW"/>
</dbReference>
<dbReference type="GeneID" id="40306390"/>
<proteinExistence type="inferred from homology"/>
<feature type="compositionally biased region" description="Basic and acidic residues" evidence="24">
    <location>
        <begin position="16"/>
        <end position="36"/>
    </location>
</feature>
<evidence type="ECO:0000256" key="3">
    <source>
        <dbReference type="ARBA" id="ARBA00006485"/>
    </source>
</evidence>
<dbReference type="SMART" id="SM00220">
    <property type="entry name" value="S_TKc"/>
    <property type="match status" value="1"/>
</dbReference>
<evidence type="ECO:0000256" key="20">
    <source>
        <dbReference type="ARBA" id="ARBA00047811"/>
    </source>
</evidence>
<feature type="region of interest" description="Disordered" evidence="24">
    <location>
        <begin position="16"/>
        <end position="115"/>
    </location>
</feature>
<feature type="compositionally biased region" description="Polar residues" evidence="24">
    <location>
        <begin position="981"/>
        <end position="997"/>
    </location>
</feature>